<evidence type="ECO:0000313" key="2">
    <source>
        <dbReference type="Proteomes" id="UP000275530"/>
    </source>
</evidence>
<dbReference type="EMBL" id="QZXA01000001">
    <property type="protein sequence ID" value="RJT38281.1"/>
    <property type="molecule type" value="Genomic_DNA"/>
</dbReference>
<dbReference type="AlphaFoldDB" id="A0A6M7THT2"/>
<organism evidence="1 2">
    <name type="scientific">Mesorhizobium jarvisii</name>
    <dbReference type="NCBI Taxonomy" id="1777867"/>
    <lineage>
        <taxon>Bacteria</taxon>
        <taxon>Pseudomonadati</taxon>
        <taxon>Pseudomonadota</taxon>
        <taxon>Alphaproteobacteria</taxon>
        <taxon>Hyphomicrobiales</taxon>
        <taxon>Phyllobacteriaceae</taxon>
        <taxon>Mesorhizobium</taxon>
    </lineage>
</organism>
<accession>A0A6M7THT2</accession>
<name>A0A6M7THT2_9HYPH</name>
<gene>
    <name evidence="1" type="ORF">D3242_03410</name>
</gene>
<comment type="caution">
    <text evidence="1">The sequence shown here is derived from an EMBL/GenBank/DDBJ whole genome shotgun (WGS) entry which is preliminary data.</text>
</comment>
<proteinExistence type="predicted"/>
<dbReference type="Proteomes" id="UP000275530">
    <property type="component" value="Unassembled WGS sequence"/>
</dbReference>
<evidence type="ECO:0000313" key="1">
    <source>
        <dbReference type="EMBL" id="RJT38281.1"/>
    </source>
</evidence>
<sequence length="194" mass="21041">MLFRDQTLAAIALGEVTLAFRRWKRPTVKAGGRVRTASGVVLIGGIAVVEMSALSEKDSSAAGFPTLEALREMLGSDDGAPVYRIELIGLEPDERVALRGEASLSDADWHALTARFARWDKTAPGYFPSILRAIGAHPEVRAADLAAKAGVETLKFKQGVRKLGEFGLTESLESGYRLSPRGEAVLEKLREHRL</sequence>
<keyword evidence="2" id="KW-1185">Reference proteome</keyword>
<protein>
    <submittedName>
        <fullName evidence="1">ASCH domain-containing protein</fullName>
    </submittedName>
</protein>
<reference evidence="1 2" key="1">
    <citation type="submission" date="2018-09" db="EMBL/GenBank/DDBJ databases">
        <title>Mesorhizobium carmichaelinearum sp. nov. isolated from Carmichaelinea spp. root nodules in New Zealand.</title>
        <authorList>
            <person name="De Meyer S.E."/>
        </authorList>
    </citation>
    <scope>NUCLEOTIDE SEQUENCE [LARGE SCALE GENOMIC DNA]</scope>
    <source>
        <strain evidence="1 2">LMG 28313</strain>
    </source>
</reference>
<dbReference type="RefSeq" id="WP_064986446.1">
    <property type="nucleotide sequence ID" value="NZ_CP033507.1"/>
</dbReference>